<dbReference type="CDD" id="cd04196">
    <property type="entry name" value="GT_2_like_d"/>
    <property type="match status" value="1"/>
</dbReference>
<dbReference type="InterPro" id="IPR029044">
    <property type="entry name" value="Nucleotide-diphossugar_trans"/>
</dbReference>
<dbReference type="EMBL" id="JACHOC010000002">
    <property type="protein sequence ID" value="MBB4621315.1"/>
    <property type="molecule type" value="Genomic_DNA"/>
</dbReference>
<evidence type="ECO:0000313" key="3">
    <source>
        <dbReference type="Proteomes" id="UP000533637"/>
    </source>
</evidence>
<evidence type="ECO:0000259" key="1">
    <source>
        <dbReference type="Pfam" id="PF00535"/>
    </source>
</evidence>
<dbReference type="PANTHER" id="PTHR22916">
    <property type="entry name" value="GLYCOSYLTRANSFERASE"/>
    <property type="match status" value="1"/>
</dbReference>
<feature type="domain" description="Glycosyltransferase 2-like" evidence="1">
    <location>
        <begin position="4"/>
        <end position="110"/>
    </location>
</feature>
<accession>A0ABR6KIH3</accession>
<dbReference type="Proteomes" id="UP000533637">
    <property type="component" value="Unassembled WGS sequence"/>
</dbReference>
<dbReference type="SUPFAM" id="SSF53448">
    <property type="entry name" value="Nucleotide-diphospho-sugar transferases"/>
    <property type="match status" value="1"/>
</dbReference>
<dbReference type="InterPro" id="IPR001173">
    <property type="entry name" value="Glyco_trans_2-like"/>
</dbReference>
<protein>
    <submittedName>
        <fullName evidence="2">Glycosyltransferase involved in cell wall biosynthesis</fullName>
    </submittedName>
</protein>
<dbReference type="RefSeq" id="WP_183669541.1">
    <property type="nucleotide sequence ID" value="NZ_BMPB01000003.1"/>
</dbReference>
<evidence type="ECO:0000313" key="2">
    <source>
        <dbReference type="EMBL" id="MBB4621315.1"/>
    </source>
</evidence>
<reference evidence="2 3" key="1">
    <citation type="submission" date="2020-08" db="EMBL/GenBank/DDBJ databases">
        <title>Genomic Encyclopedia of Type Strains, Phase IV (KMG-IV): sequencing the most valuable type-strain genomes for metagenomic binning, comparative biology and taxonomic classification.</title>
        <authorList>
            <person name="Goeker M."/>
        </authorList>
    </citation>
    <scope>NUCLEOTIDE SEQUENCE [LARGE SCALE GENOMIC DNA]</scope>
    <source>
        <strain evidence="2 3">DSM 102983</strain>
    </source>
</reference>
<keyword evidence="3" id="KW-1185">Reference proteome</keyword>
<dbReference type="PANTHER" id="PTHR22916:SF3">
    <property type="entry name" value="UDP-GLCNAC:BETAGAL BETA-1,3-N-ACETYLGLUCOSAMINYLTRANSFERASE-LIKE PROTEIN 1"/>
    <property type="match status" value="1"/>
</dbReference>
<organism evidence="2 3">
    <name type="scientific">Parabacteroides faecis</name>
    <dbReference type="NCBI Taxonomy" id="1217282"/>
    <lineage>
        <taxon>Bacteria</taxon>
        <taxon>Pseudomonadati</taxon>
        <taxon>Bacteroidota</taxon>
        <taxon>Bacteroidia</taxon>
        <taxon>Bacteroidales</taxon>
        <taxon>Tannerellaceae</taxon>
        <taxon>Parabacteroides</taxon>
    </lineage>
</organism>
<name>A0ABR6KIH3_9BACT</name>
<sequence>MIAILMSTYNGECYLKDQIESILSQTYKDWILYIRDDGSTDRTIRIIKTYVGNYPDKIIYEYDRLGNLGSGRSFMKLLSSIDSDYYMFCDQDDVWLPSKIEKTYLKMKSLEMNHAHNAIAVFTNLYIVDKSLNIISDSLWKRCHRNPENVFDLYKLIVYGSPSYGCTMMFNRITKSLLFPYKNWKFHDHWTILIVSHFGYAGFVDEPLIYYRQHGENVAGFQDSGYSVKQMLKCLLFAPIRYVKESYLYMNHFKDLPFPISMWTLMKYKIVKWGRIIFGMG</sequence>
<proteinExistence type="predicted"/>
<gene>
    <name evidence="2" type="ORF">GGQ57_001209</name>
</gene>
<dbReference type="Gene3D" id="3.90.550.10">
    <property type="entry name" value="Spore Coat Polysaccharide Biosynthesis Protein SpsA, Chain A"/>
    <property type="match status" value="1"/>
</dbReference>
<comment type="caution">
    <text evidence="2">The sequence shown here is derived from an EMBL/GenBank/DDBJ whole genome shotgun (WGS) entry which is preliminary data.</text>
</comment>
<dbReference type="Pfam" id="PF00535">
    <property type="entry name" value="Glycos_transf_2"/>
    <property type="match status" value="1"/>
</dbReference>